<gene>
    <name evidence="1" type="ORF">R2X38_11045</name>
</gene>
<dbReference type="EMBL" id="JAWJZI010000004">
    <property type="protein sequence ID" value="MDV5169534.1"/>
    <property type="molecule type" value="Genomic_DNA"/>
</dbReference>
<sequence length="143" mass="16290">MIEPFKYLMYVSPNIQLKRFYDSGLLGDSAMKKMIATCSTALLMLISSQALAYNDLAPRDQKRISAEVHEMQVFLELSQSDADKVKQLKADMAKANAKLIQEHGRGTDAFREARKPYWRAYQSGLHSVISREDLRRFNASKKG</sequence>
<comment type="caution">
    <text evidence="1">The sequence shown here is derived from an EMBL/GenBank/DDBJ whole genome shotgun (WGS) entry which is preliminary data.</text>
</comment>
<dbReference type="RefSeq" id="WP_317522285.1">
    <property type="nucleotide sequence ID" value="NZ_JAWJZI010000004.1"/>
</dbReference>
<proteinExistence type="predicted"/>
<name>A0ABU3ZHF6_9GAMM</name>
<evidence type="ECO:0000313" key="1">
    <source>
        <dbReference type="EMBL" id="MDV5169534.1"/>
    </source>
</evidence>
<keyword evidence="2" id="KW-1185">Reference proteome</keyword>
<reference evidence="1 2" key="1">
    <citation type="submission" date="2023-10" db="EMBL/GenBank/DDBJ databases">
        <title>Marine bacteria isolated from horseshoe crab.</title>
        <authorList>
            <person name="Cheng T.H."/>
        </authorList>
    </citation>
    <scope>NUCLEOTIDE SEQUENCE [LARGE SCALE GENOMIC DNA]</scope>
    <source>
        <strain evidence="1 2">HSC6</strain>
    </source>
</reference>
<accession>A0ABU3ZHF6</accession>
<dbReference type="Proteomes" id="UP001186452">
    <property type="component" value="Unassembled WGS sequence"/>
</dbReference>
<evidence type="ECO:0000313" key="2">
    <source>
        <dbReference type="Proteomes" id="UP001186452"/>
    </source>
</evidence>
<protein>
    <submittedName>
        <fullName evidence="1">Uncharacterized protein</fullName>
    </submittedName>
</protein>
<organism evidence="1 2">
    <name type="scientific">Photobacterium rosenbergii</name>
    <dbReference type="NCBI Taxonomy" id="294936"/>
    <lineage>
        <taxon>Bacteria</taxon>
        <taxon>Pseudomonadati</taxon>
        <taxon>Pseudomonadota</taxon>
        <taxon>Gammaproteobacteria</taxon>
        <taxon>Vibrionales</taxon>
        <taxon>Vibrionaceae</taxon>
        <taxon>Photobacterium</taxon>
    </lineage>
</organism>